<gene>
    <name evidence="2" type="ORF">DPMN_101459</name>
</gene>
<reference evidence="2" key="2">
    <citation type="submission" date="2020-11" db="EMBL/GenBank/DDBJ databases">
        <authorList>
            <person name="McCartney M.A."/>
            <person name="Auch B."/>
            <person name="Kono T."/>
            <person name="Mallez S."/>
            <person name="Becker A."/>
            <person name="Gohl D.M."/>
            <person name="Silverstein K.A.T."/>
            <person name="Koren S."/>
            <person name="Bechman K.B."/>
            <person name="Herman A."/>
            <person name="Abrahante J.E."/>
            <person name="Garbe J."/>
        </authorList>
    </citation>
    <scope>NUCLEOTIDE SEQUENCE</scope>
    <source>
        <strain evidence="2">Duluth1</strain>
        <tissue evidence="2">Whole animal</tissue>
    </source>
</reference>
<reference evidence="2" key="1">
    <citation type="journal article" date="2019" name="bioRxiv">
        <title>The Genome of the Zebra Mussel, Dreissena polymorpha: A Resource for Invasive Species Research.</title>
        <authorList>
            <person name="McCartney M.A."/>
            <person name="Auch B."/>
            <person name="Kono T."/>
            <person name="Mallez S."/>
            <person name="Zhang Y."/>
            <person name="Obille A."/>
            <person name="Becker A."/>
            <person name="Abrahante J.E."/>
            <person name="Garbe J."/>
            <person name="Badalamenti J.P."/>
            <person name="Herman A."/>
            <person name="Mangelson H."/>
            <person name="Liachko I."/>
            <person name="Sullivan S."/>
            <person name="Sone E.D."/>
            <person name="Koren S."/>
            <person name="Silverstein K.A.T."/>
            <person name="Beckman K.B."/>
            <person name="Gohl D.M."/>
        </authorList>
    </citation>
    <scope>NUCLEOTIDE SEQUENCE</scope>
    <source>
        <strain evidence="2">Duluth1</strain>
        <tissue evidence="2">Whole animal</tissue>
    </source>
</reference>
<organism evidence="2 3">
    <name type="scientific">Dreissena polymorpha</name>
    <name type="common">Zebra mussel</name>
    <name type="synonym">Mytilus polymorpha</name>
    <dbReference type="NCBI Taxonomy" id="45954"/>
    <lineage>
        <taxon>Eukaryota</taxon>
        <taxon>Metazoa</taxon>
        <taxon>Spiralia</taxon>
        <taxon>Lophotrochozoa</taxon>
        <taxon>Mollusca</taxon>
        <taxon>Bivalvia</taxon>
        <taxon>Autobranchia</taxon>
        <taxon>Heteroconchia</taxon>
        <taxon>Euheterodonta</taxon>
        <taxon>Imparidentia</taxon>
        <taxon>Neoheterodontei</taxon>
        <taxon>Myida</taxon>
        <taxon>Dreissenoidea</taxon>
        <taxon>Dreissenidae</taxon>
        <taxon>Dreissena</taxon>
    </lineage>
</organism>
<evidence type="ECO:0000256" key="1">
    <source>
        <dbReference type="SAM" id="MobiDB-lite"/>
    </source>
</evidence>
<feature type="region of interest" description="Disordered" evidence="1">
    <location>
        <begin position="54"/>
        <end position="89"/>
    </location>
</feature>
<protein>
    <submittedName>
        <fullName evidence="2">Uncharacterized protein</fullName>
    </submittedName>
</protein>
<evidence type="ECO:0000313" key="2">
    <source>
        <dbReference type="EMBL" id="KAH3858819.1"/>
    </source>
</evidence>
<dbReference type="Proteomes" id="UP000828390">
    <property type="component" value="Unassembled WGS sequence"/>
</dbReference>
<comment type="caution">
    <text evidence="2">The sequence shown here is derived from an EMBL/GenBank/DDBJ whole genome shotgun (WGS) entry which is preliminary data.</text>
</comment>
<evidence type="ECO:0000313" key="3">
    <source>
        <dbReference type="Proteomes" id="UP000828390"/>
    </source>
</evidence>
<accession>A0A9D4LJD7</accession>
<dbReference type="AlphaFoldDB" id="A0A9D4LJD7"/>
<sequence>MAGRGALKFRPSWNTAHYFTVSKSKRFILDVQMSVMTEGDFWSICQTKTRRIDNRETSDDHRRHRYSNDGRVGRADRDTQHTYRDYYRR</sequence>
<dbReference type="EMBL" id="JAIWYP010000003">
    <property type="protein sequence ID" value="KAH3858819.1"/>
    <property type="molecule type" value="Genomic_DNA"/>
</dbReference>
<name>A0A9D4LJD7_DREPO</name>
<keyword evidence="3" id="KW-1185">Reference proteome</keyword>
<proteinExistence type="predicted"/>